<evidence type="ECO:0000256" key="3">
    <source>
        <dbReference type="ARBA" id="ARBA00022490"/>
    </source>
</evidence>
<dbReference type="AlphaFoldDB" id="A0A1H1RS23"/>
<dbReference type="Pfam" id="PF14684">
    <property type="entry name" value="Tricorn_C1"/>
    <property type="match status" value="1"/>
</dbReference>
<dbReference type="GO" id="GO:0006508">
    <property type="term" value="P:proteolysis"/>
    <property type="evidence" value="ECO:0007669"/>
    <property type="project" value="UniProtKB-UniRule"/>
</dbReference>
<dbReference type="Pfam" id="PF26549">
    <property type="entry name" value="Tricorn_N"/>
    <property type="match status" value="1"/>
</dbReference>
<accession>A0A1H1RS23</accession>
<dbReference type="Pfam" id="PF03572">
    <property type="entry name" value="Peptidase_S41"/>
    <property type="match status" value="1"/>
</dbReference>
<evidence type="ECO:0000313" key="12">
    <source>
        <dbReference type="EMBL" id="SDS37829.1"/>
    </source>
</evidence>
<keyword evidence="4 7" id="KW-0645">Protease</keyword>
<feature type="active site" description="Charge relay system" evidence="8">
    <location>
        <position position="1043"/>
    </location>
</feature>
<dbReference type="PANTHER" id="PTHR43253:SF1">
    <property type="entry name" value="TRICORN PROTEASE HOMOLOG 2-RELATED"/>
    <property type="match status" value="1"/>
</dbReference>
<keyword evidence="13" id="KW-1185">Reference proteome</keyword>
<evidence type="ECO:0000256" key="2">
    <source>
        <dbReference type="ARBA" id="ARBA00008524"/>
    </source>
</evidence>
<name>A0A1H1RS23_BRESA</name>
<dbReference type="Gene3D" id="2.30.42.10">
    <property type="match status" value="1"/>
</dbReference>
<dbReference type="RefSeq" id="WP_092105072.1">
    <property type="nucleotide sequence ID" value="NZ_LT629739.1"/>
</dbReference>
<evidence type="ECO:0000256" key="5">
    <source>
        <dbReference type="ARBA" id="ARBA00022801"/>
    </source>
</evidence>
<dbReference type="InterPro" id="IPR001478">
    <property type="entry name" value="PDZ"/>
</dbReference>
<keyword evidence="5 7" id="KW-0378">Hydrolase</keyword>
<feature type="active site" description="Nucleophile" evidence="8">
    <location>
        <position position="985"/>
    </location>
</feature>
<dbReference type="Gene3D" id="3.90.226.10">
    <property type="entry name" value="2-enoyl-CoA Hydratase, Chain A, domain 1"/>
    <property type="match status" value="1"/>
</dbReference>
<dbReference type="SUPFAM" id="SSF52096">
    <property type="entry name" value="ClpP/crotonase"/>
    <property type="match status" value="1"/>
</dbReference>
<dbReference type="InterPro" id="IPR029414">
    <property type="entry name" value="Tricorn_PDZ"/>
</dbReference>
<dbReference type="Pfam" id="PF14685">
    <property type="entry name" value="PDZ_Tricorn"/>
    <property type="match status" value="1"/>
</dbReference>
<evidence type="ECO:0000256" key="1">
    <source>
        <dbReference type="ARBA" id="ARBA00004496"/>
    </source>
</evidence>
<dbReference type="GO" id="GO:0005737">
    <property type="term" value="C:cytoplasm"/>
    <property type="evidence" value="ECO:0007669"/>
    <property type="project" value="UniProtKB-SubCell"/>
</dbReference>
<dbReference type="GO" id="GO:0008236">
    <property type="term" value="F:serine-type peptidase activity"/>
    <property type="evidence" value="ECO:0007669"/>
    <property type="project" value="UniProtKB-UniRule"/>
</dbReference>
<dbReference type="STRING" id="629680.SAMN04489751_1876"/>
<feature type="region of interest" description="Disordered" evidence="10">
    <location>
        <begin position="1079"/>
        <end position="1109"/>
    </location>
</feature>
<dbReference type="InterPro" id="IPR015943">
    <property type="entry name" value="WD40/YVTN_repeat-like_dom_sf"/>
</dbReference>
<protein>
    <recommendedName>
        <fullName evidence="7">Tricorn protease homolog</fullName>
        <ecNumber evidence="7">3.4.21.-</ecNumber>
    </recommendedName>
</protein>
<dbReference type="SUPFAM" id="SSF69304">
    <property type="entry name" value="Tricorn protease N-terminal domain"/>
    <property type="match status" value="1"/>
</dbReference>
<dbReference type="SUPFAM" id="SSF50156">
    <property type="entry name" value="PDZ domain-like"/>
    <property type="match status" value="1"/>
</dbReference>
<dbReference type="OrthoDB" id="262125at2"/>
<comment type="similarity">
    <text evidence="2 7">Belongs to the peptidase S41B family.</text>
</comment>
<proteinExistence type="inferred from homology"/>
<dbReference type="InterPro" id="IPR005151">
    <property type="entry name" value="Tail-specific_protease"/>
</dbReference>
<keyword evidence="6 7" id="KW-0720">Serine protease</keyword>
<dbReference type="PROSITE" id="PS50106">
    <property type="entry name" value="PDZ"/>
    <property type="match status" value="1"/>
</dbReference>
<dbReference type="Gene3D" id="2.120.10.60">
    <property type="entry name" value="Tricorn protease N-terminal domain"/>
    <property type="match status" value="1"/>
</dbReference>
<evidence type="ECO:0000256" key="9">
    <source>
        <dbReference type="PIRSR" id="PIRSR036421-3"/>
    </source>
</evidence>
<dbReference type="EC" id="3.4.21.-" evidence="7"/>
<dbReference type="Gene3D" id="2.130.10.10">
    <property type="entry name" value="YVTN repeat-like/Quinoprotein amine dehydrogenase"/>
    <property type="match status" value="1"/>
</dbReference>
<evidence type="ECO:0000256" key="7">
    <source>
        <dbReference type="PIRNR" id="PIRNR036421"/>
    </source>
</evidence>
<feature type="compositionally biased region" description="Pro residues" evidence="10">
    <location>
        <begin position="1085"/>
        <end position="1109"/>
    </location>
</feature>
<dbReference type="SMART" id="SM00245">
    <property type="entry name" value="TSPc"/>
    <property type="match status" value="1"/>
</dbReference>
<evidence type="ECO:0000256" key="4">
    <source>
        <dbReference type="ARBA" id="ARBA00022670"/>
    </source>
</evidence>
<dbReference type="Gene3D" id="3.30.750.44">
    <property type="match status" value="1"/>
</dbReference>
<dbReference type="PANTHER" id="PTHR43253">
    <property type="entry name" value="TRICORN PROTEASE HOMOLOG 2-RELATED"/>
    <property type="match status" value="1"/>
</dbReference>
<dbReference type="SUPFAM" id="SSF82171">
    <property type="entry name" value="DPP6 N-terminal domain-like"/>
    <property type="match status" value="1"/>
</dbReference>
<dbReference type="InterPro" id="IPR012393">
    <property type="entry name" value="Tricorn_protease"/>
</dbReference>
<dbReference type="PIRSF" id="PIRSF036421">
    <property type="entry name" value="Tricorn_protease"/>
    <property type="match status" value="1"/>
</dbReference>
<sequence>MTSNSYLRYPHIHGDLITFTADDDVWLAPSSGGRAWRLTSDHVPVRSPRISPDGTHIAYVSFRDGHPELMLAEVASGALRRLSWLGGSTTTMLGWADEHHILIGSNAGEFEVRNHVVKSVGLDGSVERLSLGRASGLGRHHSGVTALSTPFSRPPAHWKRYRGGTAPRLWLDRSGDAAGSGAQWQRLLREEEASLTDPIWVGDSLLFTSDRAATFPEHAHEQANLWIWDGLATQTGATRGGSDQAAAGEPRQLTFQTEAEGYVRDATTDGTRIVWHSHGEIRILDSLDAQIRTLQVQLPGTGVQPLNIDPTSSTLTVVPDHGGNASVVEWRGKTFWLAHREGPARALCADSSIRTREPVVLGQTGLAAYITDVEGEDSIEVRAVSGDKPPRRIGAGALGRVLDMASDPAGKTLATISHDGSIRLVEVGNGRTRLVGHSGFGEARTPRFSPDGRYLVWSQPTQGEEMLERLMIVDTKSDRSGQALTSGKYNDFSPAFTADGKYVAFLSDRTFDPSYNQHSFDLSFNGVTRPWLLPLSSTEPAPFGPSAGGWAISEVTEDAAKAEKAKAEKTVVTDEVELEGAEERIVAFPVSSGVFRNLKAAEGGVLWMRTGDAEDGELGDKHSGDAGEKPSEVVQYFDFAKRKVSTVVDKADDYAATGDGKLIIVTADGDVAVRPATRKVEADDDDSVSVDLTRLRFELDQRAEWLQMFEENSRIMRDHYWRADMNGVNWEGVTLRWRRVAAKALTHDDLVDILWETVGELNTSHAYVSPSAPPGDQSKKLGFLGADLERTDQGWKLARILPGESSDPAARSPLRQAGVGAREGDLIVAVNGQSVDDVRGPAAHLVGAADSIVELTLQRGRKDRVVAIIPLANEEKLRYQDWVRSRREYVAEKSGGRIGYVHVPDMMAGGWAQLHRDLRQAMSAEGVIADVRFNRGGHTSALVAERFADRVIAWNASRSYDSMLPDPEDTRRGPVAFLANEFSGSDGDIINARVQAKGLGPVIGVRTWGGVVGIDGRYDLVDGTGVTQPRYAFWLEGKGWGVENYGVEPDIEVEHDPSQLFGEDDLQLDRAIAEVLASLEETPAATPPELPAPRVQSPPPAQTPSAPPE</sequence>
<evidence type="ECO:0000256" key="6">
    <source>
        <dbReference type="ARBA" id="ARBA00022825"/>
    </source>
</evidence>
<evidence type="ECO:0000256" key="10">
    <source>
        <dbReference type="SAM" id="MobiDB-lite"/>
    </source>
</evidence>
<dbReference type="Pfam" id="PF26550">
    <property type="entry name" value="Tricorn_2nd"/>
    <property type="match status" value="1"/>
</dbReference>
<organism evidence="12 13">
    <name type="scientific">Brevibacterium sandarakinum</name>
    <dbReference type="NCBI Taxonomy" id="629680"/>
    <lineage>
        <taxon>Bacteria</taxon>
        <taxon>Bacillati</taxon>
        <taxon>Actinomycetota</taxon>
        <taxon>Actinomycetes</taxon>
        <taxon>Micrococcales</taxon>
        <taxon>Brevibacteriaceae</taxon>
        <taxon>Brevibacterium</taxon>
    </lineage>
</organism>
<feature type="domain" description="PDZ" evidence="11">
    <location>
        <begin position="782"/>
        <end position="861"/>
    </location>
</feature>
<keyword evidence="3 7" id="KW-0963">Cytoplasm</keyword>
<dbReference type="CDD" id="cd07562">
    <property type="entry name" value="Peptidase_S41_TRI"/>
    <property type="match status" value="1"/>
</dbReference>
<evidence type="ECO:0000256" key="8">
    <source>
        <dbReference type="PIRSR" id="PIRSR036421-1"/>
    </source>
</evidence>
<reference evidence="12" key="1">
    <citation type="submission" date="2016-10" db="EMBL/GenBank/DDBJ databases">
        <authorList>
            <person name="Varghese N."/>
            <person name="Submissions S."/>
        </authorList>
    </citation>
    <scope>NUCLEOTIDE SEQUENCE [LARGE SCALE GENOMIC DNA]</scope>
    <source>
        <strain evidence="12">DSM 22082</strain>
    </source>
</reference>
<dbReference type="Proteomes" id="UP000199700">
    <property type="component" value="Chromosome"/>
</dbReference>
<comment type="subcellular location">
    <subcellularLocation>
        <location evidence="1 7">Cytoplasm</location>
    </subcellularLocation>
</comment>
<dbReference type="InterPro" id="IPR036034">
    <property type="entry name" value="PDZ_sf"/>
</dbReference>
<evidence type="ECO:0000259" key="11">
    <source>
        <dbReference type="PROSITE" id="PS50106"/>
    </source>
</evidence>
<feature type="site" description="Transition state stabilizer; via amide nitrogen" evidence="9">
    <location>
        <position position="986"/>
    </location>
</feature>
<comment type="function">
    <text evidence="7">Degrades oligopeptides.</text>
</comment>
<evidence type="ECO:0000313" key="13">
    <source>
        <dbReference type="Proteomes" id="UP000199700"/>
    </source>
</evidence>
<feature type="active site" description="Charge relay system" evidence="8">
    <location>
        <position position="765"/>
    </location>
</feature>
<gene>
    <name evidence="12" type="ORF">SAMN04489751_1876</name>
</gene>
<dbReference type="EMBL" id="LT629739">
    <property type="protein sequence ID" value="SDS37829.1"/>
    <property type="molecule type" value="Genomic_DNA"/>
</dbReference>
<dbReference type="InterPro" id="IPR028204">
    <property type="entry name" value="Tricorn_C1"/>
</dbReference>
<dbReference type="InterPro" id="IPR029045">
    <property type="entry name" value="ClpP/crotonase-like_dom_sf"/>
</dbReference>